<dbReference type="AlphaFoldDB" id="A0A0D9Y0P7"/>
<evidence type="ECO:0000313" key="4">
    <source>
        <dbReference type="Proteomes" id="UP000032180"/>
    </source>
</evidence>
<accession>A0A0D9Y0P7</accession>
<dbReference type="Pfam" id="PF20241">
    <property type="entry name" value="DUF6598"/>
    <property type="match status" value="1"/>
</dbReference>
<proteinExistence type="predicted"/>
<evidence type="ECO:0000259" key="2">
    <source>
        <dbReference type="Pfam" id="PF20241"/>
    </source>
</evidence>
<feature type="region of interest" description="Disordered" evidence="1">
    <location>
        <begin position="1"/>
        <end position="62"/>
    </location>
</feature>
<feature type="compositionally biased region" description="Acidic residues" evidence="1">
    <location>
        <begin position="50"/>
        <end position="62"/>
    </location>
</feature>
<reference evidence="4" key="2">
    <citation type="submission" date="2013-12" db="EMBL/GenBank/DDBJ databases">
        <authorList>
            <person name="Yu Y."/>
            <person name="Lee S."/>
            <person name="de Baynast K."/>
            <person name="Wissotski M."/>
            <person name="Liu L."/>
            <person name="Talag J."/>
            <person name="Goicoechea J."/>
            <person name="Angelova A."/>
            <person name="Jetty R."/>
            <person name="Kudrna D."/>
            <person name="Golser W."/>
            <person name="Rivera L."/>
            <person name="Zhang J."/>
            <person name="Wing R."/>
        </authorList>
    </citation>
    <scope>NUCLEOTIDE SEQUENCE</scope>
</reference>
<protein>
    <recommendedName>
        <fullName evidence="2">DUF6598 domain-containing protein</fullName>
    </recommendedName>
</protein>
<dbReference type="Proteomes" id="UP000032180">
    <property type="component" value="Chromosome 12"/>
</dbReference>
<dbReference type="eggNOG" id="ENOG502R1PI">
    <property type="taxonomic scope" value="Eukaryota"/>
</dbReference>
<evidence type="ECO:0000313" key="3">
    <source>
        <dbReference type="EnsemblPlants" id="LPERR12G13830.1"/>
    </source>
</evidence>
<dbReference type="PANTHER" id="PTHR33065">
    <property type="entry name" value="OS07G0486400 PROTEIN"/>
    <property type="match status" value="1"/>
</dbReference>
<sequence length="367" mass="40557">MEATGSTGGESAATPFPGRGKKRPPSPETPPSDGEESDSDDSWAVSDSGGSDDEEEYCEGDDQGMCHPFTVDDFPRFSSDHFVQTHELYQYPDIRLRGPSPLSIFRVYNDPVSVREGKHWFAKEYRLDNESETSVNNVVTVDCSNKCRCIPMSLLQFFDLKISGYRHGIGRLSLTSPARGIVVSSQALLEFKLCVLTECPPEDEPNFETLIEGCTEIYMYDSESFVKSGRFYGEKCGLDVKYAVLINAVQATVDTKILCAPICGLNLKLFAKTSGFSDVICLFRGVAGQGHRLSSVVAVSRHSYLDLCIEGSSIDNALSQKLSRARWNCRFNACYHGTVDEEVKLDDFTTISVKITFKPVGMGQSLK</sequence>
<dbReference type="PANTHER" id="PTHR33065:SF96">
    <property type="entry name" value="DUF6598 DOMAIN-CONTAINING PROTEIN"/>
    <property type="match status" value="1"/>
</dbReference>
<dbReference type="InterPro" id="IPR046533">
    <property type="entry name" value="DUF6598"/>
</dbReference>
<evidence type="ECO:0000256" key="1">
    <source>
        <dbReference type="SAM" id="MobiDB-lite"/>
    </source>
</evidence>
<feature type="domain" description="DUF6598" evidence="2">
    <location>
        <begin position="172"/>
        <end position="355"/>
    </location>
</feature>
<dbReference type="Gramene" id="LPERR12G13830.1">
    <property type="protein sequence ID" value="LPERR12G13830.1"/>
    <property type="gene ID" value="LPERR12G13830"/>
</dbReference>
<dbReference type="EnsemblPlants" id="LPERR12G13830.1">
    <property type="protein sequence ID" value="LPERR12G13830.1"/>
    <property type="gene ID" value="LPERR12G13830"/>
</dbReference>
<reference evidence="3 4" key="1">
    <citation type="submission" date="2012-08" db="EMBL/GenBank/DDBJ databases">
        <title>Oryza genome evolution.</title>
        <authorList>
            <person name="Wing R.A."/>
        </authorList>
    </citation>
    <scope>NUCLEOTIDE SEQUENCE</scope>
</reference>
<organism evidence="3 4">
    <name type="scientific">Leersia perrieri</name>
    <dbReference type="NCBI Taxonomy" id="77586"/>
    <lineage>
        <taxon>Eukaryota</taxon>
        <taxon>Viridiplantae</taxon>
        <taxon>Streptophyta</taxon>
        <taxon>Embryophyta</taxon>
        <taxon>Tracheophyta</taxon>
        <taxon>Spermatophyta</taxon>
        <taxon>Magnoliopsida</taxon>
        <taxon>Liliopsida</taxon>
        <taxon>Poales</taxon>
        <taxon>Poaceae</taxon>
        <taxon>BOP clade</taxon>
        <taxon>Oryzoideae</taxon>
        <taxon>Oryzeae</taxon>
        <taxon>Oryzinae</taxon>
        <taxon>Leersia</taxon>
    </lineage>
</organism>
<name>A0A0D9Y0P7_9ORYZ</name>
<reference evidence="3" key="3">
    <citation type="submission" date="2015-04" db="UniProtKB">
        <authorList>
            <consortium name="EnsemblPlants"/>
        </authorList>
    </citation>
    <scope>IDENTIFICATION</scope>
</reference>
<keyword evidence="4" id="KW-1185">Reference proteome</keyword>
<dbReference type="HOGENOM" id="CLU_043883_0_0_1"/>